<reference evidence="3 4" key="1">
    <citation type="submission" date="2023-04" db="EMBL/GenBank/DDBJ databases">
        <title>Complete genome sequence of Alisedimentitalea scapharcae.</title>
        <authorList>
            <person name="Rong J.-C."/>
            <person name="Yi M.-L."/>
            <person name="Zhao Q."/>
        </authorList>
    </citation>
    <scope>NUCLEOTIDE SEQUENCE [LARGE SCALE GENOMIC DNA]</scope>
    <source>
        <strain evidence="3 4">KCTC 42119</strain>
    </source>
</reference>
<evidence type="ECO:0000313" key="3">
    <source>
        <dbReference type="EMBL" id="WZK87296.1"/>
    </source>
</evidence>
<dbReference type="EMBL" id="CP123584">
    <property type="protein sequence ID" value="WZK87296.1"/>
    <property type="molecule type" value="Genomic_DNA"/>
</dbReference>
<dbReference type="PROSITE" id="PS51781">
    <property type="entry name" value="SH3B"/>
    <property type="match status" value="1"/>
</dbReference>
<feature type="signal peptide" evidence="1">
    <location>
        <begin position="1"/>
        <end position="32"/>
    </location>
</feature>
<name>A0ABZ2XMI8_9RHOB</name>
<dbReference type="Pfam" id="PF08239">
    <property type="entry name" value="SH3_3"/>
    <property type="match status" value="1"/>
</dbReference>
<feature type="domain" description="SH3b" evidence="2">
    <location>
        <begin position="121"/>
        <end position="191"/>
    </location>
</feature>
<dbReference type="Proteomes" id="UP001623232">
    <property type="component" value="Chromosome"/>
</dbReference>
<dbReference type="RefSeq" id="WP_406644533.1">
    <property type="nucleotide sequence ID" value="NZ_CP123584.1"/>
</dbReference>
<evidence type="ECO:0000259" key="2">
    <source>
        <dbReference type="PROSITE" id="PS51781"/>
    </source>
</evidence>
<keyword evidence="1" id="KW-0732">Signal</keyword>
<keyword evidence="4" id="KW-1185">Reference proteome</keyword>
<sequence length="191" mass="21319">MFQTFLSFRHISHVILVACLAVAGAAGSPAQAQSQGLMLGECAHAAQGYFRNYGAQTEMKYNGRRVDGSYAINGNIYLETRMESFACSYAPDGNRMIRFFVEGRVQNAYLPGHTRQSNSGADVMRVNGVSAGDLLNVRSGPSTNYRVVGRLGNGDRVRRLRCQMQGNSRWCEIEMMTDMRERGWVNARYLK</sequence>
<accession>A0ABZ2XMI8</accession>
<evidence type="ECO:0000256" key="1">
    <source>
        <dbReference type="SAM" id="SignalP"/>
    </source>
</evidence>
<feature type="chain" id="PRO_5045742337" evidence="1">
    <location>
        <begin position="33"/>
        <end position="191"/>
    </location>
</feature>
<dbReference type="Gene3D" id="2.30.30.40">
    <property type="entry name" value="SH3 Domains"/>
    <property type="match status" value="1"/>
</dbReference>
<proteinExistence type="predicted"/>
<gene>
    <name evidence="3" type="ORF">QEZ52_11710</name>
</gene>
<organism evidence="3 4">
    <name type="scientific">Aliisedimentitalea scapharcae</name>
    <dbReference type="NCBI Taxonomy" id="1524259"/>
    <lineage>
        <taxon>Bacteria</taxon>
        <taxon>Pseudomonadati</taxon>
        <taxon>Pseudomonadota</taxon>
        <taxon>Alphaproteobacteria</taxon>
        <taxon>Rhodobacterales</taxon>
        <taxon>Roseobacteraceae</taxon>
        <taxon>Aliisedimentitalea</taxon>
    </lineage>
</organism>
<evidence type="ECO:0000313" key="4">
    <source>
        <dbReference type="Proteomes" id="UP001623232"/>
    </source>
</evidence>
<protein>
    <submittedName>
        <fullName evidence="3">SH3 domain-containing protein</fullName>
    </submittedName>
</protein>
<dbReference type="InterPro" id="IPR003646">
    <property type="entry name" value="SH3-like_bac-type"/>
</dbReference>